<gene>
    <name evidence="1" type="ORF">JG687_00010793</name>
</gene>
<protein>
    <recommendedName>
        <fullName evidence="3">MULE transposase domain-containing protein</fullName>
    </recommendedName>
</protein>
<evidence type="ECO:0008006" key="3">
    <source>
        <dbReference type="Google" id="ProtNLM"/>
    </source>
</evidence>
<proteinExistence type="predicted"/>
<dbReference type="OrthoDB" id="92090at2759"/>
<dbReference type="Proteomes" id="UP000688947">
    <property type="component" value="Unassembled WGS sequence"/>
</dbReference>
<organism evidence="1 2">
    <name type="scientific">Phytophthora cactorum</name>
    <dbReference type="NCBI Taxonomy" id="29920"/>
    <lineage>
        <taxon>Eukaryota</taxon>
        <taxon>Sar</taxon>
        <taxon>Stramenopiles</taxon>
        <taxon>Oomycota</taxon>
        <taxon>Peronosporomycetes</taxon>
        <taxon>Peronosporales</taxon>
        <taxon>Peronosporaceae</taxon>
        <taxon>Phytophthora</taxon>
    </lineage>
</organism>
<reference evidence="1" key="1">
    <citation type="submission" date="2021-01" db="EMBL/GenBank/DDBJ databases">
        <title>Phytophthora aleatoria, a newly-described species from Pinus radiata is distinct from Phytophthora cactorum isolates based on comparative genomics.</title>
        <authorList>
            <person name="Mcdougal R."/>
            <person name="Panda P."/>
            <person name="Williams N."/>
            <person name="Studholme D.J."/>
        </authorList>
    </citation>
    <scope>NUCLEOTIDE SEQUENCE</scope>
    <source>
        <strain evidence="1">NZFS 3830</strain>
    </source>
</reference>
<sequence length="127" mass="15013">MVDKGIKEVDVLRESFPNATLLLCHFHVLKYLRAIVKDATYGRYSRYEYESMEHVFPILYSRIQKVNSKYKRNSSRKLHVPVEIPRFGSTFRRTGWVLHRCEQCSIDHGYRIFVTTQTVDLNRISAS</sequence>
<dbReference type="EMBL" id="JAENGZ010000627">
    <property type="protein sequence ID" value="KAG6956130.1"/>
    <property type="molecule type" value="Genomic_DNA"/>
</dbReference>
<accession>A0A8T1UAY0</accession>
<name>A0A8T1UAY0_9STRA</name>
<dbReference type="AlphaFoldDB" id="A0A8T1UAY0"/>
<comment type="caution">
    <text evidence="1">The sequence shown here is derived from an EMBL/GenBank/DDBJ whole genome shotgun (WGS) entry which is preliminary data.</text>
</comment>
<evidence type="ECO:0000313" key="1">
    <source>
        <dbReference type="EMBL" id="KAG6956130.1"/>
    </source>
</evidence>
<evidence type="ECO:0000313" key="2">
    <source>
        <dbReference type="Proteomes" id="UP000688947"/>
    </source>
</evidence>